<name>A0A2P2L4J3_RHIMU</name>
<sequence>MHFQISQSRNCCKMTIKFYRWSRLRQTIKFKIEFVRLQTPKS</sequence>
<reference evidence="1" key="1">
    <citation type="submission" date="2018-02" db="EMBL/GenBank/DDBJ databases">
        <title>Rhizophora mucronata_Transcriptome.</title>
        <authorList>
            <person name="Meera S.P."/>
            <person name="Sreeshan A."/>
            <person name="Augustine A."/>
        </authorList>
    </citation>
    <scope>NUCLEOTIDE SEQUENCE</scope>
    <source>
        <tissue evidence="1">Leaf</tissue>
    </source>
</reference>
<proteinExistence type="predicted"/>
<protein>
    <submittedName>
        <fullName evidence="1">Uncharacterized protein LOC8267302</fullName>
    </submittedName>
</protein>
<evidence type="ECO:0000313" key="1">
    <source>
        <dbReference type="EMBL" id="MBX12871.1"/>
    </source>
</evidence>
<dbReference type="EMBL" id="GGEC01032387">
    <property type="protein sequence ID" value="MBX12871.1"/>
    <property type="molecule type" value="Transcribed_RNA"/>
</dbReference>
<organism evidence="1">
    <name type="scientific">Rhizophora mucronata</name>
    <name type="common">Asiatic mangrove</name>
    <dbReference type="NCBI Taxonomy" id="61149"/>
    <lineage>
        <taxon>Eukaryota</taxon>
        <taxon>Viridiplantae</taxon>
        <taxon>Streptophyta</taxon>
        <taxon>Embryophyta</taxon>
        <taxon>Tracheophyta</taxon>
        <taxon>Spermatophyta</taxon>
        <taxon>Magnoliopsida</taxon>
        <taxon>eudicotyledons</taxon>
        <taxon>Gunneridae</taxon>
        <taxon>Pentapetalae</taxon>
        <taxon>rosids</taxon>
        <taxon>fabids</taxon>
        <taxon>Malpighiales</taxon>
        <taxon>Rhizophoraceae</taxon>
        <taxon>Rhizophora</taxon>
    </lineage>
</organism>
<dbReference type="AlphaFoldDB" id="A0A2P2L4J3"/>
<accession>A0A2P2L4J3</accession>